<dbReference type="InterPro" id="IPR052165">
    <property type="entry name" value="Membrane_assoc_protease"/>
</dbReference>
<dbReference type="AlphaFoldDB" id="A0A5M6D0T4"/>
<keyword evidence="9" id="KW-1185">Reference proteome</keyword>
<evidence type="ECO:0000313" key="8">
    <source>
        <dbReference type="EMBL" id="KAA5540656.1"/>
    </source>
</evidence>
<dbReference type="InterPro" id="IPR012340">
    <property type="entry name" value="NA-bd_OB-fold"/>
</dbReference>
<evidence type="ECO:0000259" key="7">
    <source>
        <dbReference type="Pfam" id="PF01957"/>
    </source>
</evidence>
<feature type="domain" description="NfeD-like C-terminal" evidence="7">
    <location>
        <begin position="106"/>
        <end position="160"/>
    </location>
</feature>
<reference evidence="8 9" key="1">
    <citation type="submission" date="2019-08" db="EMBL/GenBank/DDBJ databases">
        <authorList>
            <person name="Dhanesh K."/>
            <person name="Kumar G."/>
            <person name="Sasikala C."/>
            <person name="Venkata Ramana C."/>
        </authorList>
    </citation>
    <scope>NUCLEOTIDE SEQUENCE [LARGE SCALE GENOMIC DNA]</scope>
    <source>
        <strain evidence="8 9">JC645</strain>
    </source>
</reference>
<dbReference type="InterPro" id="IPR002810">
    <property type="entry name" value="NfeD-like_C"/>
</dbReference>
<dbReference type="GO" id="GO:0016020">
    <property type="term" value="C:membrane"/>
    <property type="evidence" value="ECO:0007669"/>
    <property type="project" value="UniProtKB-SubCell"/>
</dbReference>
<evidence type="ECO:0000256" key="5">
    <source>
        <dbReference type="SAM" id="MobiDB-lite"/>
    </source>
</evidence>
<keyword evidence="4 6" id="KW-0472">Membrane</keyword>
<organism evidence="8 9">
    <name type="scientific">Roseiconus nitratireducens</name>
    <dbReference type="NCBI Taxonomy" id="2605748"/>
    <lineage>
        <taxon>Bacteria</taxon>
        <taxon>Pseudomonadati</taxon>
        <taxon>Planctomycetota</taxon>
        <taxon>Planctomycetia</taxon>
        <taxon>Pirellulales</taxon>
        <taxon>Pirellulaceae</taxon>
        <taxon>Roseiconus</taxon>
    </lineage>
</organism>
<feature type="transmembrane region" description="Helical" evidence="6">
    <location>
        <begin position="53"/>
        <end position="74"/>
    </location>
</feature>
<dbReference type="Pfam" id="PF01957">
    <property type="entry name" value="NfeD"/>
    <property type="match status" value="1"/>
</dbReference>
<comment type="subcellular location">
    <subcellularLocation>
        <location evidence="1">Membrane</location>
        <topology evidence="1">Multi-pass membrane protein</topology>
    </subcellularLocation>
</comment>
<evidence type="ECO:0000256" key="6">
    <source>
        <dbReference type="SAM" id="Phobius"/>
    </source>
</evidence>
<evidence type="ECO:0000256" key="4">
    <source>
        <dbReference type="ARBA" id="ARBA00023136"/>
    </source>
</evidence>
<dbReference type="PANTHER" id="PTHR33507:SF4">
    <property type="entry name" value="NODULATION COMPETITIVENESS PROTEIN NFED"/>
    <property type="match status" value="1"/>
</dbReference>
<evidence type="ECO:0000256" key="3">
    <source>
        <dbReference type="ARBA" id="ARBA00022989"/>
    </source>
</evidence>
<evidence type="ECO:0000256" key="2">
    <source>
        <dbReference type="ARBA" id="ARBA00022692"/>
    </source>
</evidence>
<sequence length="195" mass="20371">MPLTYSFGLLAVFFLLLVAEFLVPSGGLLGLAAAIAAFSSIAIAFTHSVPAGLAFGGTIALCTPAVLYAMVLFWPHTAIGRRILNRRPGQLDEPTESLLRSGGKRKDLIGRIGVAKTHLLPGGLVIIDDQRLDAVTDGSPIDAGTQVIVVNTSAGKIRVRAASEADLNPQQAAARESTEAIESSLESLDLGPLDD</sequence>
<protein>
    <submittedName>
        <fullName evidence="8">Nodulation protein NfeD</fullName>
    </submittedName>
</protein>
<keyword evidence="2 6" id="KW-0812">Transmembrane</keyword>
<dbReference type="Gene3D" id="2.40.50.140">
    <property type="entry name" value="Nucleic acid-binding proteins"/>
    <property type="match status" value="1"/>
</dbReference>
<accession>A0A5M6D0T4</accession>
<evidence type="ECO:0000256" key="1">
    <source>
        <dbReference type="ARBA" id="ARBA00004141"/>
    </source>
</evidence>
<proteinExistence type="predicted"/>
<keyword evidence="3 6" id="KW-1133">Transmembrane helix</keyword>
<dbReference type="PANTHER" id="PTHR33507">
    <property type="entry name" value="INNER MEMBRANE PROTEIN YBBJ"/>
    <property type="match status" value="1"/>
</dbReference>
<feature type="region of interest" description="Disordered" evidence="5">
    <location>
        <begin position="166"/>
        <end position="195"/>
    </location>
</feature>
<dbReference type="RefSeq" id="WP_150078221.1">
    <property type="nucleotide sequence ID" value="NZ_VWOX01000012.1"/>
</dbReference>
<dbReference type="EMBL" id="VWOX01000012">
    <property type="protein sequence ID" value="KAA5540656.1"/>
    <property type="molecule type" value="Genomic_DNA"/>
</dbReference>
<dbReference type="Proteomes" id="UP000324479">
    <property type="component" value="Unassembled WGS sequence"/>
</dbReference>
<comment type="caution">
    <text evidence="8">The sequence shown here is derived from an EMBL/GenBank/DDBJ whole genome shotgun (WGS) entry which is preliminary data.</text>
</comment>
<name>A0A5M6D0T4_9BACT</name>
<gene>
    <name evidence="8" type="ORF">FYK55_19880</name>
</gene>
<evidence type="ECO:0000313" key="9">
    <source>
        <dbReference type="Proteomes" id="UP000324479"/>
    </source>
</evidence>
<feature type="transmembrane region" description="Helical" evidence="6">
    <location>
        <begin position="6"/>
        <end position="23"/>
    </location>
</feature>